<gene>
    <name evidence="2" type="ORF">ACFSVM_04130</name>
</gene>
<name>A0ABW5SJS3_9BACL</name>
<reference evidence="3" key="1">
    <citation type="journal article" date="2019" name="Int. J. Syst. Evol. Microbiol.">
        <title>The Global Catalogue of Microorganisms (GCM) 10K type strain sequencing project: providing services to taxonomists for standard genome sequencing and annotation.</title>
        <authorList>
            <consortium name="The Broad Institute Genomics Platform"/>
            <consortium name="The Broad Institute Genome Sequencing Center for Infectious Disease"/>
            <person name="Wu L."/>
            <person name="Ma J."/>
        </authorList>
    </citation>
    <scope>NUCLEOTIDE SEQUENCE [LARGE SCALE GENOMIC DNA]</scope>
    <source>
        <strain evidence="3">KCTC 33849</strain>
    </source>
</reference>
<evidence type="ECO:0000313" key="2">
    <source>
        <dbReference type="EMBL" id="MFD2699645.1"/>
    </source>
</evidence>
<protein>
    <recommendedName>
        <fullName evidence="4">DUF4044 domain-containing protein</fullName>
    </recommendedName>
</protein>
<evidence type="ECO:0008006" key="4">
    <source>
        <dbReference type="Google" id="ProtNLM"/>
    </source>
</evidence>
<keyword evidence="3" id="KW-1185">Reference proteome</keyword>
<dbReference type="RefSeq" id="WP_379260617.1">
    <property type="nucleotide sequence ID" value="NZ_JBHUMJ010000002.1"/>
</dbReference>
<accession>A0ABW5SJS3</accession>
<proteinExistence type="predicted"/>
<evidence type="ECO:0000256" key="1">
    <source>
        <dbReference type="SAM" id="Phobius"/>
    </source>
</evidence>
<keyword evidence="1" id="KW-0472">Membrane</keyword>
<dbReference type="EMBL" id="JBHUMJ010000002">
    <property type="protein sequence ID" value="MFD2699645.1"/>
    <property type="molecule type" value="Genomic_DNA"/>
</dbReference>
<feature type="transmembrane region" description="Helical" evidence="1">
    <location>
        <begin position="16"/>
        <end position="39"/>
    </location>
</feature>
<organism evidence="2 3">
    <name type="scientific">Paenibacillus shunpengii</name>
    <dbReference type="NCBI Taxonomy" id="2054424"/>
    <lineage>
        <taxon>Bacteria</taxon>
        <taxon>Bacillati</taxon>
        <taxon>Bacillota</taxon>
        <taxon>Bacilli</taxon>
        <taxon>Bacillales</taxon>
        <taxon>Paenibacillaceae</taxon>
        <taxon>Paenibacillus</taxon>
    </lineage>
</organism>
<comment type="caution">
    <text evidence="2">The sequence shown here is derived from an EMBL/GenBank/DDBJ whole genome shotgun (WGS) entry which is preliminary data.</text>
</comment>
<evidence type="ECO:0000313" key="3">
    <source>
        <dbReference type="Proteomes" id="UP001597540"/>
    </source>
</evidence>
<keyword evidence="1" id="KW-0812">Transmembrane</keyword>
<sequence length="42" mass="4786">MKNRAILDGRTRKFRILFIIGLLIFLGYVIAVIAGIFSFQSL</sequence>
<keyword evidence="1" id="KW-1133">Transmembrane helix</keyword>
<dbReference type="Proteomes" id="UP001597540">
    <property type="component" value="Unassembled WGS sequence"/>
</dbReference>